<gene>
    <name evidence="2" type="ORF">P5G52_01745</name>
</gene>
<accession>A0ABT8JWN0</accession>
<feature type="transmembrane region" description="Helical" evidence="1">
    <location>
        <begin position="150"/>
        <end position="168"/>
    </location>
</feature>
<organism evidence="2 3">
    <name type="scientific">Arthrobacter burdickii</name>
    <dbReference type="NCBI Taxonomy" id="3035920"/>
    <lineage>
        <taxon>Bacteria</taxon>
        <taxon>Bacillati</taxon>
        <taxon>Actinomycetota</taxon>
        <taxon>Actinomycetes</taxon>
        <taxon>Micrococcales</taxon>
        <taxon>Micrococcaceae</taxon>
        <taxon>Arthrobacter</taxon>
    </lineage>
</organism>
<keyword evidence="1" id="KW-0472">Membrane</keyword>
<name>A0ABT8JWN0_9MICC</name>
<evidence type="ECO:0000313" key="3">
    <source>
        <dbReference type="Proteomes" id="UP001174209"/>
    </source>
</evidence>
<keyword evidence="1" id="KW-0812">Transmembrane</keyword>
<comment type="caution">
    <text evidence="2">The sequence shown here is derived from an EMBL/GenBank/DDBJ whole genome shotgun (WGS) entry which is preliminary data.</text>
</comment>
<keyword evidence="1" id="KW-1133">Transmembrane helix</keyword>
<protein>
    <recommendedName>
        <fullName evidence="4">DUF1700 domain-containing protein</fullName>
    </recommendedName>
</protein>
<evidence type="ECO:0008006" key="4">
    <source>
        <dbReference type="Google" id="ProtNLM"/>
    </source>
</evidence>
<sequence length="182" mass="20109">MPDKPPGSMRTRHRSMGDRLHAEAYLTRLDWHLEAVMPGKERRSTVKELRQSLISDPRGMTSSLRDLGSPKALADQYADDAHRRPLWSIGVIAAGAALLVYWTVFLSYVFGMLAAVESLGSAEADATFFIIKVTAFSTDEGVGIGWTSDWAWLIVPTVLAAFAFLLGARIWRQVKPSEVTTS</sequence>
<reference evidence="2" key="1">
    <citation type="submission" date="2023-06" db="EMBL/GenBank/DDBJ databases">
        <title>MT1 and MT2 Draft Genomes of Novel Species.</title>
        <authorList>
            <person name="Venkateswaran K."/>
        </authorList>
    </citation>
    <scope>NUCLEOTIDE SEQUENCE</scope>
    <source>
        <strain evidence="2">IIF3SC-B10</strain>
    </source>
</reference>
<keyword evidence="3" id="KW-1185">Reference proteome</keyword>
<dbReference type="Proteomes" id="UP001174209">
    <property type="component" value="Unassembled WGS sequence"/>
</dbReference>
<feature type="transmembrane region" description="Helical" evidence="1">
    <location>
        <begin position="86"/>
        <end position="110"/>
    </location>
</feature>
<dbReference type="RefSeq" id="WP_301224264.1">
    <property type="nucleotide sequence ID" value="NZ_JAROCG010000001.1"/>
</dbReference>
<dbReference type="EMBL" id="JAROCG010000001">
    <property type="protein sequence ID" value="MDN4609580.1"/>
    <property type="molecule type" value="Genomic_DNA"/>
</dbReference>
<evidence type="ECO:0000313" key="2">
    <source>
        <dbReference type="EMBL" id="MDN4609580.1"/>
    </source>
</evidence>
<proteinExistence type="predicted"/>
<evidence type="ECO:0000256" key="1">
    <source>
        <dbReference type="SAM" id="Phobius"/>
    </source>
</evidence>